<name>A0A7W3P995_9ACTN</name>
<sequence length="169" mass="18721">MSRIRGTLDIARPVEDVFDFVADQRNEPAYNPRMTASTMLTNDPIGVGTRFAATMLSRGKPLHVMIEVTGFDRPRRVATRSVMAGAVVEGEVRLEPTLEGTRFFWDWTVTLGGPGRFAGPAIALIGRHQEKTIWTGLKHHLEQDVSGEAQGEKRADAQRDEPERHGVDG</sequence>
<organism evidence="2 3">
    <name type="scientific">Nocardioides ginsengisegetis</name>
    <dbReference type="NCBI Taxonomy" id="661491"/>
    <lineage>
        <taxon>Bacteria</taxon>
        <taxon>Bacillati</taxon>
        <taxon>Actinomycetota</taxon>
        <taxon>Actinomycetes</taxon>
        <taxon>Propionibacteriales</taxon>
        <taxon>Nocardioidaceae</taxon>
        <taxon>Nocardioides</taxon>
    </lineage>
</organism>
<dbReference type="Proteomes" id="UP000580910">
    <property type="component" value="Unassembled WGS sequence"/>
</dbReference>
<dbReference type="InterPro" id="IPR019587">
    <property type="entry name" value="Polyketide_cyclase/dehydratase"/>
</dbReference>
<dbReference type="Pfam" id="PF10604">
    <property type="entry name" value="Polyketide_cyc2"/>
    <property type="match status" value="1"/>
</dbReference>
<proteinExistence type="predicted"/>
<dbReference type="AlphaFoldDB" id="A0A7W3P995"/>
<evidence type="ECO:0000256" key="1">
    <source>
        <dbReference type="SAM" id="MobiDB-lite"/>
    </source>
</evidence>
<dbReference type="InterPro" id="IPR023393">
    <property type="entry name" value="START-like_dom_sf"/>
</dbReference>
<dbReference type="SUPFAM" id="SSF55961">
    <property type="entry name" value="Bet v1-like"/>
    <property type="match status" value="1"/>
</dbReference>
<protein>
    <submittedName>
        <fullName evidence="2">Carbon monoxide dehydrogenase subunit G</fullName>
    </submittedName>
</protein>
<dbReference type="RefSeq" id="WP_182538227.1">
    <property type="nucleotide sequence ID" value="NZ_JACGXA010000001.1"/>
</dbReference>
<feature type="region of interest" description="Disordered" evidence="1">
    <location>
        <begin position="143"/>
        <end position="169"/>
    </location>
</feature>
<evidence type="ECO:0000313" key="2">
    <source>
        <dbReference type="EMBL" id="MBA8803308.1"/>
    </source>
</evidence>
<feature type="compositionally biased region" description="Basic and acidic residues" evidence="1">
    <location>
        <begin position="150"/>
        <end position="169"/>
    </location>
</feature>
<reference evidence="2 3" key="1">
    <citation type="submission" date="2020-07" db="EMBL/GenBank/DDBJ databases">
        <title>Sequencing the genomes of 1000 actinobacteria strains.</title>
        <authorList>
            <person name="Klenk H.-P."/>
        </authorList>
    </citation>
    <scope>NUCLEOTIDE SEQUENCE [LARGE SCALE GENOMIC DNA]</scope>
    <source>
        <strain evidence="2 3">DSM 21349</strain>
    </source>
</reference>
<accession>A0A7W3P995</accession>
<comment type="caution">
    <text evidence="2">The sequence shown here is derived from an EMBL/GenBank/DDBJ whole genome shotgun (WGS) entry which is preliminary data.</text>
</comment>
<dbReference type="EMBL" id="JACGXA010000001">
    <property type="protein sequence ID" value="MBA8803308.1"/>
    <property type="molecule type" value="Genomic_DNA"/>
</dbReference>
<gene>
    <name evidence="2" type="ORF">FB382_001599</name>
</gene>
<evidence type="ECO:0000313" key="3">
    <source>
        <dbReference type="Proteomes" id="UP000580910"/>
    </source>
</evidence>
<dbReference type="Gene3D" id="3.30.530.20">
    <property type="match status" value="1"/>
</dbReference>
<keyword evidence="3" id="KW-1185">Reference proteome</keyword>